<dbReference type="Proteomes" id="UP000319979">
    <property type="component" value="Unassembled WGS sequence"/>
</dbReference>
<name>A0A543ZTR7_VIBCL</name>
<organism evidence="2 3">
    <name type="scientific">Vibrio cholerae</name>
    <dbReference type="NCBI Taxonomy" id="666"/>
    <lineage>
        <taxon>Bacteria</taxon>
        <taxon>Pseudomonadati</taxon>
        <taxon>Pseudomonadota</taxon>
        <taxon>Gammaproteobacteria</taxon>
        <taxon>Vibrionales</taxon>
        <taxon>Vibrionaceae</taxon>
        <taxon>Vibrio</taxon>
    </lineage>
</organism>
<dbReference type="AlphaFoldDB" id="A0A543ZTR7"/>
<reference evidence="2 3" key="1">
    <citation type="submission" date="2019-07" db="EMBL/GenBank/DDBJ databases">
        <title>Phenotypic and genotypic antimicrobial resistance traits of Vibrio cholerae non-O1/non-O139 isolated from a large Austrian lake frequently associated with cases of infection.</title>
        <authorList>
            <person name="Lepuschitz S."/>
            <person name="Baron S."/>
            <person name="Larvor E."/>
            <person name="Granier S."/>
            <person name="Pretzer C."/>
            <person name="Mach R.L."/>
            <person name="Farnleitner A.H."/>
            <person name="Ruppitsch W."/>
            <person name="Pleininger S."/>
            <person name="Indra A."/>
            <person name="Kirschner A.K.T."/>
        </authorList>
    </citation>
    <scope>NUCLEOTIDE SEQUENCE [LARGE SCALE GENOMIC DNA]</scope>
    <source>
        <strain evidence="2 3">A12JL36W90</strain>
    </source>
</reference>
<sequence length="61" mass="6526">MKENSHIRELSSEEIKTVSGAVSWTAAGYVAASFGVAAFGVFTGGFVNGWGYGNSRPTRRR</sequence>
<evidence type="ECO:0000313" key="3">
    <source>
        <dbReference type="Proteomes" id="UP000319979"/>
    </source>
</evidence>
<protein>
    <recommendedName>
        <fullName evidence="4">Bacteriocin</fullName>
    </recommendedName>
</protein>
<keyword evidence="1" id="KW-0472">Membrane</keyword>
<keyword evidence="1" id="KW-0812">Transmembrane</keyword>
<accession>A0A543ZTR7</accession>
<evidence type="ECO:0000313" key="2">
    <source>
        <dbReference type="EMBL" id="TQP15517.1"/>
    </source>
</evidence>
<keyword evidence="1" id="KW-1133">Transmembrane helix</keyword>
<evidence type="ECO:0008006" key="4">
    <source>
        <dbReference type="Google" id="ProtNLM"/>
    </source>
</evidence>
<proteinExistence type="predicted"/>
<dbReference type="RefSeq" id="WP_142547702.1">
    <property type="nucleotide sequence ID" value="NZ_JACFTT010000003.1"/>
</dbReference>
<dbReference type="EMBL" id="VIOS01000017">
    <property type="protein sequence ID" value="TQP15517.1"/>
    <property type="molecule type" value="Genomic_DNA"/>
</dbReference>
<evidence type="ECO:0000256" key="1">
    <source>
        <dbReference type="SAM" id="Phobius"/>
    </source>
</evidence>
<gene>
    <name evidence="2" type="ORF">FLM02_06765</name>
</gene>
<feature type="transmembrane region" description="Helical" evidence="1">
    <location>
        <begin position="26"/>
        <end position="51"/>
    </location>
</feature>
<comment type="caution">
    <text evidence="2">The sequence shown here is derived from an EMBL/GenBank/DDBJ whole genome shotgun (WGS) entry which is preliminary data.</text>
</comment>